<proteinExistence type="predicted"/>
<feature type="non-terminal residue" evidence="2">
    <location>
        <position position="112"/>
    </location>
</feature>
<dbReference type="AlphaFoldDB" id="A0A383E248"/>
<organism evidence="2">
    <name type="scientific">marine metagenome</name>
    <dbReference type="NCBI Taxonomy" id="408172"/>
    <lineage>
        <taxon>unclassified sequences</taxon>
        <taxon>metagenomes</taxon>
        <taxon>ecological metagenomes</taxon>
    </lineage>
</organism>
<protein>
    <recommendedName>
        <fullName evidence="3">Glycosyl transferase family 4</fullName>
    </recommendedName>
</protein>
<evidence type="ECO:0008006" key="3">
    <source>
        <dbReference type="Google" id="ProtNLM"/>
    </source>
</evidence>
<keyword evidence="1" id="KW-1133">Transmembrane helix</keyword>
<evidence type="ECO:0000256" key="1">
    <source>
        <dbReference type="SAM" id="Phobius"/>
    </source>
</evidence>
<name>A0A383E248_9ZZZZ</name>
<dbReference type="EMBL" id="UINC01221940">
    <property type="protein sequence ID" value="SVE50490.1"/>
    <property type="molecule type" value="Genomic_DNA"/>
</dbReference>
<evidence type="ECO:0000313" key="2">
    <source>
        <dbReference type="EMBL" id="SVE50490.1"/>
    </source>
</evidence>
<gene>
    <name evidence="2" type="ORF">METZ01_LOCUS503344</name>
</gene>
<reference evidence="2" key="1">
    <citation type="submission" date="2018-05" db="EMBL/GenBank/DDBJ databases">
        <authorList>
            <person name="Lanie J.A."/>
            <person name="Ng W.-L."/>
            <person name="Kazmierczak K.M."/>
            <person name="Andrzejewski T.M."/>
            <person name="Davidsen T.M."/>
            <person name="Wayne K.J."/>
            <person name="Tettelin H."/>
            <person name="Glass J.I."/>
            <person name="Rusch D."/>
            <person name="Podicherti R."/>
            <person name="Tsui H.-C.T."/>
            <person name="Winkler M.E."/>
        </authorList>
    </citation>
    <scope>NUCLEOTIDE SEQUENCE</scope>
</reference>
<sequence>MNTLTVAALVTGTLLGTWFTSGIVRALLYRQSILAHPDRRSSHTTPIPQGGGIAVVGMTAVGWIGIGVMTVGDSPSLPAILAAALALAIISWFDDVGTLPIAPRLMFQATAV</sequence>
<feature type="transmembrane region" description="Helical" evidence="1">
    <location>
        <begin position="76"/>
        <end position="93"/>
    </location>
</feature>
<keyword evidence="1" id="KW-0812">Transmembrane</keyword>
<feature type="transmembrane region" description="Helical" evidence="1">
    <location>
        <begin position="50"/>
        <end position="69"/>
    </location>
</feature>
<accession>A0A383E248</accession>
<keyword evidence="1" id="KW-0472">Membrane</keyword>